<gene>
    <name evidence="7" type="primary">icaR</name>
    <name evidence="7" type="ORF">NCTC9935_01515</name>
</gene>
<evidence type="ECO:0000313" key="7">
    <source>
        <dbReference type="EMBL" id="SPT55996.1"/>
    </source>
</evidence>
<dbReference type="PRINTS" id="PR00455">
    <property type="entry name" value="HTHTETR"/>
</dbReference>
<dbReference type="SUPFAM" id="SSF46689">
    <property type="entry name" value="Homeodomain-like"/>
    <property type="match status" value="1"/>
</dbReference>
<sequence length="244" mass="26806">MQAHATGVESGADRYDELLVTLSQWKWSSRMSNEAKATNTRKPGRPKAGSEDKKARILSEALTLFSTRGYVATSLADIARAADISKAGLLHHYVSKDQLLAAVLDERDRRTVSRLPRAEEGAEAALDAWVDMVANNQRHPDGVALYTAMSAAVIDAQHQAHPWFRQHLLGAIQYLVDAIEAGKAQGAVHPDAPSEQIARKLVALSDGLQVQWLCLRANGDRDFNMHEVTAGVVEDVKARWLIRP</sequence>
<evidence type="ECO:0000256" key="5">
    <source>
        <dbReference type="SAM" id="MobiDB-lite"/>
    </source>
</evidence>
<dbReference type="EMBL" id="UAPR01000005">
    <property type="protein sequence ID" value="SPT55996.1"/>
    <property type="molecule type" value="Genomic_DNA"/>
</dbReference>
<dbReference type="InterPro" id="IPR001647">
    <property type="entry name" value="HTH_TetR"/>
</dbReference>
<protein>
    <submittedName>
        <fullName evidence="7">Intercellular adhesion protein R</fullName>
    </submittedName>
</protein>
<dbReference type="SUPFAM" id="SSF48498">
    <property type="entry name" value="Tetracyclin repressor-like, C-terminal domain"/>
    <property type="match status" value="1"/>
</dbReference>
<dbReference type="PROSITE" id="PS50977">
    <property type="entry name" value="HTH_TETR_2"/>
    <property type="match status" value="1"/>
</dbReference>
<dbReference type="InterPro" id="IPR036271">
    <property type="entry name" value="Tet_transcr_reg_TetR-rel_C_sf"/>
</dbReference>
<dbReference type="STRING" id="1660.APY09_08840"/>
<keyword evidence="2 4" id="KW-0238">DNA-binding</keyword>
<dbReference type="Gene3D" id="1.10.357.10">
    <property type="entry name" value="Tetracycline Repressor, domain 2"/>
    <property type="match status" value="1"/>
</dbReference>
<dbReference type="Gene3D" id="1.10.10.60">
    <property type="entry name" value="Homeodomain-like"/>
    <property type="match status" value="1"/>
</dbReference>
<evidence type="ECO:0000256" key="2">
    <source>
        <dbReference type="ARBA" id="ARBA00023125"/>
    </source>
</evidence>
<evidence type="ECO:0000313" key="8">
    <source>
        <dbReference type="Proteomes" id="UP000250192"/>
    </source>
</evidence>
<evidence type="ECO:0000256" key="3">
    <source>
        <dbReference type="ARBA" id="ARBA00023163"/>
    </source>
</evidence>
<feature type="region of interest" description="Disordered" evidence="5">
    <location>
        <begin position="31"/>
        <end position="53"/>
    </location>
</feature>
<keyword evidence="8" id="KW-1185">Reference proteome</keyword>
<organism evidence="7 8">
    <name type="scientific">Schaalia odontolytica</name>
    <dbReference type="NCBI Taxonomy" id="1660"/>
    <lineage>
        <taxon>Bacteria</taxon>
        <taxon>Bacillati</taxon>
        <taxon>Actinomycetota</taxon>
        <taxon>Actinomycetes</taxon>
        <taxon>Actinomycetales</taxon>
        <taxon>Actinomycetaceae</taxon>
        <taxon>Schaalia</taxon>
    </lineage>
</organism>
<dbReference type="AlphaFoldDB" id="A0A2X0U4F9"/>
<evidence type="ECO:0000256" key="4">
    <source>
        <dbReference type="PROSITE-ProRule" id="PRU00335"/>
    </source>
</evidence>
<evidence type="ECO:0000256" key="1">
    <source>
        <dbReference type="ARBA" id="ARBA00023015"/>
    </source>
</evidence>
<keyword evidence="1" id="KW-0805">Transcription regulation</keyword>
<reference evidence="7 8" key="1">
    <citation type="submission" date="2018-06" db="EMBL/GenBank/DDBJ databases">
        <authorList>
            <consortium name="Pathogen Informatics"/>
            <person name="Doyle S."/>
        </authorList>
    </citation>
    <scope>NUCLEOTIDE SEQUENCE [LARGE SCALE GENOMIC DNA]</scope>
    <source>
        <strain evidence="7 8">NCTC9935</strain>
    </source>
</reference>
<dbReference type="Proteomes" id="UP000250192">
    <property type="component" value="Unassembled WGS sequence"/>
</dbReference>
<feature type="DNA-binding region" description="H-T-H motif" evidence="4">
    <location>
        <begin position="74"/>
        <end position="93"/>
    </location>
</feature>
<dbReference type="GO" id="GO:0003677">
    <property type="term" value="F:DNA binding"/>
    <property type="evidence" value="ECO:0007669"/>
    <property type="project" value="UniProtKB-UniRule"/>
</dbReference>
<evidence type="ECO:0000259" key="6">
    <source>
        <dbReference type="PROSITE" id="PS50977"/>
    </source>
</evidence>
<proteinExistence type="predicted"/>
<accession>A0A2X0U4F9</accession>
<dbReference type="InterPro" id="IPR009057">
    <property type="entry name" value="Homeodomain-like_sf"/>
</dbReference>
<dbReference type="PANTHER" id="PTHR47506">
    <property type="entry name" value="TRANSCRIPTIONAL REGULATORY PROTEIN"/>
    <property type="match status" value="1"/>
</dbReference>
<feature type="compositionally biased region" description="Polar residues" evidence="5">
    <location>
        <begin position="31"/>
        <end position="41"/>
    </location>
</feature>
<dbReference type="Pfam" id="PF00440">
    <property type="entry name" value="TetR_N"/>
    <property type="match status" value="1"/>
</dbReference>
<feature type="domain" description="HTH tetR-type" evidence="6">
    <location>
        <begin position="51"/>
        <end position="111"/>
    </location>
</feature>
<name>A0A2X0U4F9_9ACTO</name>
<keyword evidence="3" id="KW-0804">Transcription</keyword>
<dbReference type="PANTHER" id="PTHR47506:SF6">
    <property type="entry name" value="HTH-TYPE TRANSCRIPTIONAL REPRESSOR NEMR"/>
    <property type="match status" value="1"/>
</dbReference>